<dbReference type="Proteomes" id="UP000464912">
    <property type="component" value="Chromosome"/>
</dbReference>
<dbReference type="GO" id="GO:1990904">
    <property type="term" value="C:ribonucleoprotein complex"/>
    <property type="evidence" value="ECO:0007669"/>
    <property type="project" value="UniProtKB-KW"/>
</dbReference>
<dbReference type="SUPFAM" id="SSF52166">
    <property type="entry name" value="Ribosomal protein L4"/>
    <property type="match status" value="1"/>
</dbReference>
<keyword evidence="2 5" id="KW-0689">Ribosomal protein</keyword>
<dbReference type="Gene3D" id="3.40.1370.10">
    <property type="match status" value="1"/>
</dbReference>
<reference evidence="7 8" key="1">
    <citation type="journal article" date="2020" name="MBio">
        <title>Erratum for Teymournejad et al., 'Isolation and Molecular Analysis of a Novel Neorickettsia Species That Causes Potomac Horse Fever'.</title>
        <authorList>
            <person name="Teymournejad O."/>
            <person name="Lin M."/>
            <person name="Bekebrede H."/>
            <person name="Kamr A."/>
            <person name="Toribio R.E."/>
            <person name="Arroyo L.G."/>
            <person name="Baird J.D."/>
            <person name="Rikihisa Y."/>
        </authorList>
    </citation>
    <scope>NUCLEOTIDE SEQUENCE [LARGE SCALE GENOMIC DNA]</scope>
    <source>
        <strain evidence="7 8">Fin17</strain>
    </source>
</reference>
<evidence type="ECO:0000313" key="8">
    <source>
        <dbReference type="Proteomes" id="UP000464912"/>
    </source>
</evidence>
<dbReference type="GO" id="GO:0019843">
    <property type="term" value="F:rRNA binding"/>
    <property type="evidence" value="ECO:0007669"/>
    <property type="project" value="UniProtKB-UniRule"/>
</dbReference>
<keyword evidence="8" id="KW-1185">Reference proteome</keyword>
<dbReference type="GO" id="GO:0003735">
    <property type="term" value="F:structural constituent of ribosome"/>
    <property type="evidence" value="ECO:0007669"/>
    <property type="project" value="InterPro"/>
</dbReference>
<dbReference type="HAMAP" id="MF_01328_B">
    <property type="entry name" value="Ribosomal_uL4_B"/>
    <property type="match status" value="1"/>
</dbReference>
<dbReference type="GO" id="GO:0005840">
    <property type="term" value="C:ribosome"/>
    <property type="evidence" value="ECO:0007669"/>
    <property type="project" value="UniProtKB-KW"/>
</dbReference>
<comment type="function">
    <text evidence="5">Forms part of the polypeptide exit tunnel.</text>
</comment>
<sequence length="214" mass="23617">MSSLEVGVLDFGASSLAGSIAVDRALIEVPFRPDLLSLVINWQLAKRRAGTHKTKGISEVSGTTRKPYRQKGTGRARQGSLRAPQFRKGGIVFGPVVRQHGFSVNKKVRSLALRSALSMRFAEGRLFVLESCKLGEYKAAALLRWLTSNTELSAGKKFLIVTEEKNESLLRAASNLHWVKVLWGSSANVYDVVLHDFVLLEKASVDVLVERLLK</sequence>
<evidence type="ECO:0000256" key="4">
    <source>
        <dbReference type="ARBA" id="ARBA00035244"/>
    </source>
</evidence>
<evidence type="ECO:0000256" key="5">
    <source>
        <dbReference type="HAMAP-Rule" id="MF_01328"/>
    </source>
</evidence>
<evidence type="ECO:0000256" key="2">
    <source>
        <dbReference type="ARBA" id="ARBA00022980"/>
    </source>
</evidence>
<feature type="region of interest" description="Disordered" evidence="6">
    <location>
        <begin position="53"/>
        <end position="79"/>
    </location>
</feature>
<dbReference type="EMBL" id="CP047224">
    <property type="protein sequence ID" value="QHD65045.1"/>
    <property type="molecule type" value="Genomic_DNA"/>
</dbReference>
<comment type="similarity">
    <text evidence="1 5">Belongs to the universal ribosomal protein uL4 family.</text>
</comment>
<keyword evidence="5" id="KW-0699">rRNA-binding</keyword>
<dbReference type="RefSeq" id="WP_160095068.1">
    <property type="nucleotide sequence ID" value="NZ_CP047224.1"/>
</dbReference>
<dbReference type="InterPro" id="IPR002136">
    <property type="entry name" value="Ribosomal_uL4"/>
</dbReference>
<evidence type="ECO:0000256" key="6">
    <source>
        <dbReference type="SAM" id="MobiDB-lite"/>
    </source>
</evidence>
<evidence type="ECO:0000256" key="1">
    <source>
        <dbReference type="ARBA" id="ARBA00010528"/>
    </source>
</evidence>
<evidence type="ECO:0000256" key="3">
    <source>
        <dbReference type="ARBA" id="ARBA00023274"/>
    </source>
</evidence>
<comment type="subunit">
    <text evidence="5">Part of the 50S ribosomal subunit.</text>
</comment>
<comment type="function">
    <text evidence="5">One of the primary rRNA binding proteins, this protein initially binds near the 5'-end of the 23S rRNA. It is important during the early stages of 50S assembly. It makes multiple contacts with different domains of the 23S rRNA in the assembled 50S subunit and ribosome.</text>
</comment>
<dbReference type="Pfam" id="PF00573">
    <property type="entry name" value="Ribosomal_L4"/>
    <property type="match status" value="1"/>
</dbReference>
<gene>
    <name evidence="5 7" type="primary">rplD</name>
    <name evidence="7" type="ORF">GP480_01045</name>
</gene>
<protein>
    <recommendedName>
        <fullName evidence="4 5">Large ribosomal subunit protein uL4</fullName>
    </recommendedName>
</protein>
<dbReference type="AlphaFoldDB" id="A0A6P1G9M8"/>
<dbReference type="GO" id="GO:0006412">
    <property type="term" value="P:translation"/>
    <property type="evidence" value="ECO:0007669"/>
    <property type="project" value="UniProtKB-UniRule"/>
</dbReference>
<dbReference type="InterPro" id="IPR013005">
    <property type="entry name" value="Ribosomal_uL4-like"/>
</dbReference>
<keyword evidence="5" id="KW-0694">RNA-binding</keyword>
<dbReference type="NCBIfam" id="TIGR03953">
    <property type="entry name" value="rplD_bact"/>
    <property type="match status" value="1"/>
</dbReference>
<name>A0A6P1G9M8_9RICK</name>
<accession>A0A6P1G9M8</accession>
<proteinExistence type="inferred from homology"/>
<keyword evidence="3 5" id="KW-0687">Ribonucleoprotein</keyword>
<dbReference type="PANTHER" id="PTHR10746">
    <property type="entry name" value="50S RIBOSOMAL PROTEIN L4"/>
    <property type="match status" value="1"/>
</dbReference>
<dbReference type="KEGG" id="nef:GP480_01045"/>
<dbReference type="InterPro" id="IPR023574">
    <property type="entry name" value="Ribosomal_uL4_dom_sf"/>
</dbReference>
<organism evidence="7 8">
    <name type="scientific">Neorickettsia findlayensis</name>
    <dbReference type="NCBI Taxonomy" id="2686014"/>
    <lineage>
        <taxon>Bacteria</taxon>
        <taxon>Pseudomonadati</taxon>
        <taxon>Pseudomonadota</taxon>
        <taxon>Alphaproteobacteria</taxon>
        <taxon>Rickettsiales</taxon>
        <taxon>Anaplasmataceae</taxon>
        <taxon>Neorickettsia</taxon>
    </lineage>
</organism>
<reference evidence="7 8" key="2">
    <citation type="journal article" date="2020" name="MBio">
        <title>Isolation and Molecular Analysis of a Novel Neorickettsia Species That Causes Potomac Horse Fever.</title>
        <authorList>
            <person name="Teymournejad O."/>
            <person name="Lin M."/>
            <person name="Bekebrede H."/>
            <person name="Kamr A."/>
            <person name="Toribio R.E."/>
            <person name="Arroyo L.G."/>
            <person name="Baird J.D."/>
            <person name="Rikihisa Y."/>
        </authorList>
    </citation>
    <scope>NUCLEOTIDE SEQUENCE [LARGE SCALE GENOMIC DNA]</scope>
    <source>
        <strain evidence="7 8">Fin17</strain>
    </source>
</reference>
<dbReference type="PANTHER" id="PTHR10746:SF6">
    <property type="entry name" value="LARGE RIBOSOMAL SUBUNIT PROTEIN UL4M"/>
    <property type="match status" value="1"/>
</dbReference>
<evidence type="ECO:0000313" key="7">
    <source>
        <dbReference type="EMBL" id="QHD65045.1"/>
    </source>
</evidence>